<proteinExistence type="predicted"/>
<protein>
    <submittedName>
        <fullName evidence="1">Uncharacterized protein</fullName>
    </submittedName>
</protein>
<dbReference type="AlphaFoldDB" id="A0A1R3K536"/>
<evidence type="ECO:0000313" key="1">
    <source>
        <dbReference type="EMBL" id="OMP02213.1"/>
    </source>
</evidence>
<comment type="caution">
    <text evidence="1">The sequence shown here is derived from an EMBL/GenBank/DDBJ whole genome shotgun (WGS) entry which is preliminary data.</text>
</comment>
<gene>
    <name evidence="1" type="ORF">CCACVL1_02873</name>
</gene>
<organism evidence="1 2">
    <name type="scientific">Corchorus capsularis</name>
    <name type="common">Jute</name>
    <dbReference type="NCBI Taxonomy" id="210143"/>
    <lineage>
        <taxon>Eukaryota</taxon>
        <taxon>Viridiplantae</taxon>
        <taxon>Streptophyta</taxon>
        <taxon>Embryophyta</taxon>
        <taxon>Tracheophyta</taxon>
        <taxon>Spermatophyta</taxon>
        <taxon>Magnoliopsida</taxon>
        <taxon>eudicotyledons</taxon>
        <taxon>Gunneridae</taxon>
        <taxon>Pentapetalae</taxon>
        <taxon>rosids</taxon>
        <taxon>malvids</taxon>
        <taxon>Malvales</taxon>
        <taxon>Malvaceae</taxon>
        <taxon>Grewioideae</taxon>
        <taxon>Apeibeae</taxon>
        <taxon>Corchorus</taxon>
    </lineage>
</organism>
<keyword evidence="2" id="KW-1185">Reference proteome</keyword>
<name>A0A1R3K536_COCAP</name>
<dbReference type="EMBL" id="AWWV01006278">
    <property type="protein sequence ID" value="OMP02213.1"/>
    <property type="molecule type" value="Genomic_DNA"/>
</dbReference>
<dbReference type="Proteomes" id="UP000188268">
    <property type="component" value="Unassembled WGS sequence"/>
</dbReference>
<dbReference type="Gramene" id="OMP02213">
    <property type="protein sequence ID" value="OMP02213"/>
    <property type="gene ID" value="CCACVL1_02873"/>
</dbReference>
<evidence type="ECO:0000313" key="2">
    <source>
        <dbReference type="Proteomes" id="UP000188268"/>
    </source>
</evidence>
<sequence>MSIIRLIIRRRLGAQSGTWRLILAGVD</sequence>
<reference evidence="1 2" key="1">
    <citation type="submission" date="2013-09" db="EMBL/GenBank/DDBJ databases">
        <title>Corchorus capsularis genome sequencing.</title>
        <authorList>
            <person name="Alam M."/>
            <person name="Haque M.S."/>
            <person name="Islam M.S."/>
            <person name="Emdad E.M."/>
            <person name="Islam M.M."/>
            <person name="Ahmed B."/>
            <person name="Halim A."/>
            <person name="Hossen Q.M.M."/>
            <person name="Hossain M.Z."/>
            <person name="Ahmed R."/>
            <person name="Khan M.M."/>
            <person name="Islam R."/>
            <person name="Rashid M.M."/>
            <person name="Khan S.A."/>
            <person name="Rahman M.S."/>
            <person name="Alam M."/>
        </authorList>
    </citation>
    <scope>NUCLEOTIDE SEQUENCE [LARGE SCALE GENOMIC DNA]</scope>
    <source>
        <strain evidence="2">cv. CVL-1</strain>
        <tissue evidence="1">Whole seedling</tissue>
    </source>
</reference>
<accession>A0A1R3K536</accession>